<dbReference type="Gene3D" id="3.30.1330.40">
    <property type="entry name" value="RutC-like"/>
    <property type="match status" value="1"/>
</dbReference>
<dbReference type="Pfam" id="PF01042">
    <property type="entry name" value="Ribonuc_L-PSP"/>
    <property type="match status" value="1"/>
</dbReference>
<dbReference type="GO" id="GO:0120241">
    <property type="term" value="F:2-iminobutanoate/2-iminopropanoate deaminase"/>
    <property type="evidence" value="ECO:0007669"/>
    <property type="project" value="UniProtKB-EC"/>
</dbReference>
<protein>
    <submittedName>
        <fullName evidence="2">2-iminobutanoate/2-iminopropanoate deaminase</fullName>
        <ecNumber evidence="2">3.5.99.10</ecNumber>
    </submittedName>
</protein>
<name>A0ABS4XGH4_9MICC</name>
<comment type="similarity">
    <text evidence="1">Belongs to the RutC family.</text>
</comment>
<gene>
    <name evidence="2" type="ORF">JOF47_003009</name>
</gene>
<sequence length="132" mass="14042">MSTSTGLSNIDVAGMTTDQSPFPSATRAGDFIFVSGQVSKDENKVLVGEGDIYAQTVQTLKNLEKVLAAYNLTLASVATTTVYINDAAMAGEYNRAWVDTFAGHRPSRATIVAPLLNDKLLVEVQATAWAGK</sequence>
<dbReference type="InterPro" id="IPR006175">
    <property type="entry name" value="YjgF/YER057c/UK114"/>
</dbReference>
<evidence type="ECO:0000313" key="3">
    <source>
        <dbReference type="Proteomes" id="UP001296993"/>
    </source>
</evidence>
<accession>A0ABS4XGH4</accession>
<evidence type="ECO:0000256" key="1">
    <source>
        <dbReference type="ARBA" id="ARBA00010552"/>
    </source>
</evidence>
<keyword evidence="2" id="KW-0378">Hydrolase</keyword>
<organism evidence="2 3">
    <name type="scientific">Paeniglutamicibacter kerguelensis</name>
    <dbReference type="NCBI Taxonomy" id="254788"/>
    <lineage>
        <taxon>Bacteria</taxon>
        <taxon>Bacillati</taxon>
        <taxon>Actinomycetota</taxon>
        <taxon>Actinomycetes</taxon>
        <taxon>Micrococcales</taxon>
        <taxon>Micrococcaceae</taxon>
        <taxon>Paeniglutamicibacter</taxon>
    </lineage>
</organism>
<proteinExistence type="inferred from homology"/>
<dbReference type="RefSeq" id="WP_209999801.1">
    <property type="nucleotide sequence ID" value="NZ_BAAAJY010000011.1"/>
</dbReference>
<keyword evidence="3" id="KW-1185">Reference proteome</keyword>
<evidence type="ECO:0000313" key="2">
    <source>
        <dbReference type="EMBL" id="MBP2387498.1"/>
    </source>
</evidence>
<dbReference type="PANTHER" id="PTHR11803:SF58">
    <property type="entry name" value="PROTEIN HMF1-RELATED"/>
    <property type="match status" value="1"/>
</dbReference>
<dbReference type="EMBL" id="JAGIOF010000001">
    <property type="protein sequence ID" value="MBP2387498.1"/>
    <property type="molecule type" value="Genomic_DNA"/>
</dbReference>
<dbReference type="Proteomes" id="UP001296993">
    <property type="component" value="Unassembled WGS sequence"/>
</dbReference>
<dbReference type="CDD" id="cd00448">
    <property type="entry name" value="YjgF_YER057c_UK114_family"/>
    <property type="match status" value="1"/>
</dbReference>
<dbReference type="PANTHER" id="PTHR11803">
    <property type="entry name" value="2-IMINOBUTANOATE/2-IMINOPROPANOATE DEAMINASE RIDA"/>
    <property type="match status" value="1"/>
</dbReference>
<dbReference type="InterPro" id="IPR035959">
    <property type="entry name" value="RutC-like_sf"/>
</dbReference>
<dbReference type="SUPFAM" id="SSF55298">
    <property type="entry name" value="YjgF-like"/>
    <property type="match status" value="1"/>
</dbReference>
<dbReference type="EC" id="3.5.99.10" evidence="2"/>
<reference evidence="2 3" key="1">
    <citation type="submission" date="2021-03" db="EMBL/GenBank/DDBJ databases">
        <title>Sequencing the genomes of 1000 actinobacteria strains.</title>
        <authorList>
            <person name="Klenk H.-P."/>
        </authorList>
    </citation>
    <scope>NUCLEOTIDE SEQUENCE [LARGE SCALE GENOMIC DNA]</scope>
    <source>
        <strain evidence="2 3">DSM 15797</strain>
    </source>
</reference>
<comment type="caution">
    <text evidence="2">The sequence shown here is derived from an EMBL/GenBank/DDBJ whole genome shotgun (WGS) entry which is preliminary data.</text>
</comment>